<proteinExistence type="predicted"/>
<sequence>MADATETALPPPFINIPTLPNLRSVSGLPCTNGTIRPHILYRAADPSNVSVDGVARLNKELGIRKIFDLRSKPEQDKLPGSIETWEKTIAEYNARGEGTIEREWTPVFREEDYSPEKIAVRYREYARSGSE</sequence>
<protein>
    <submittedName>
        <fullName evidence="1">Uncharacterized protein</fullName>
    </submittedName>
</protein>
<evidence type="ECO:0000313" key="1">
    <source>
        <dbReference type="EMBL" id="KAK3079310.1"/>
    </source>
</evidence>
<evidence type="ECO:0000313" key="2">
    <source>
        <dbReference type="Proteomes" id="UP001186974"/>
    </source>
</evidence>
<reference evidence="1" key="1">
    <citation type="submission" date="2024-09" db="EMBL/GenBank/DDBJ databases">
        <title>Black Yeasts Isolated from many extreme environments.</title>
        <authorList>
            <person name="Coleine C."/>
            <person name="Stajich J.E."/>
            <person name="Selbmann L."/>
        </authorList>
    </citation>
    <scope>NUCLEOTIDE SEQUENCE</scope>
    <source>
        <strain evidence="1">CCFEE 5737</strain>
    </source>
</reference>
<accession>A0ACC3DRQ3</accession>
<dbReference type="EMBL" id="JAWDJW010001227">
    <property type="protein sequence ID" value="KAK3079310.1"/>
    <property type="molecule type" value="Genomic_DNA"/>
</dbReference>
<keyword evidence="2" id="KW-1185">Reference proteome</keyword>
<name>A0ACC3DRQ3_9PEZI</name>
<organism evidence="1 2">
    <name type="scientific">Coniosporium uncinatum</name>
    <dbReference type="NCBI Taxonomy" id="93489"/>
    <lineage>
        <taxon>Eukaryota</taxon>
        <taxon>Fungi</taxon>
        <taxon>Dikarya</taxon>
        <taxon>Ascomycota</taxon>
        <taxon>Pezizomycotina</taxon>
        <taxon>Dothideomycetes</taxon>
        <taxon>Dothideomycetes incertae sedis</taxon>
        <taxon>Coniosporium</taxon>
    </lineage>
</organism>
<feature type="non-terminal residue" evidence="1">
    <location>
        <position position="131"/>
    </location>
</feature>
<dbReference type="Proteomes" id="UP001186974">
    <property type="component" value="Unassembled WGS sequence"/>
</dbReference>
<comment type="caution">
    <text evidence="1">The sequence shown here is derived from an EMBL/GenBank/DDBJ whole genome shotgun (WGS) entry which is preliminary data.</text>
</comment>
<gene>
    <name evidence="1" type="ORF">LTS18_005176</name>
</gene>